<evidence type="ECO:0000259" key="1">
    <source>
        <dbReference type="Pfam" id="PF01883"/>
    </source>
</evidence>
<dbReference type="RefSeq" id="WP_188632712.1">
    <property type="nucleotide sequence ID" value="NZ_BMNQ01000020.1"/>
</dbReference>
<reference evidence="2" key="2">
    <citation type="submission" date="2020-09" db="EMBL/GenBank/DDBJ databases">
        <authorList>
            <person name="Sun Q."/>
            <person name="Ohkuma M."/>
        </authorList>
    </citation>
    <scope>NUCLEOTIDE SEQUENCE</scope>
    <source>
        <strain evidence="2">JCM 12580</strain>
    </source>
</reference>
<sequence length="100" mass="11020">MSLEKKVGAALFEVIDPELGINIMDLGLIYGITVDVENNVKIIMTLTTPGCPMHDSIRNGVKHRINQIEDIGDIDISLVWEPAWTPAKISDRGKEMLGFG</sequence>
<dbReference type="InterPro" id="IPR052339">
    <property type="entry name" value="Fe-S_Maturation_MIP18"/>
</dbReference>
<keyword evidence="3" id="KW-1185">Reference proteome</keyword>
<dbReference type="SUPFAM" id="SSF117916">
    <property type="entry name" value="Fe-S cluster assembly (FSCA) domain-like"/>
    <property type="match status" value="1"/>
</dbReference>
<name>A0A917PWJ1_9BACI</name>
<dbReference type="PANTHER" id="PTHR42831:SF1">
    <property type="entry name" value="FE-S PROTEIN MATURATION AUXILIARY FACTOR YITW"/>
    <property type="match status" value="1"/>
</dbReference>
<protein>
    <submittedName>
        <fullName evidence="2">SUF system Fe-S cluster assembly protein</fullName>
    </submittedName>
</protein>
<organism evidence="2 3">
    <name type="scientific">Lentibacillus kapialis</name>
    <dbReference type="NCBI Taxonomy" id="340214"/>
    <lineage>
        <taxon>Bacteria</taxon>
        <taxon>Bacillati</taxon>
        <taxon>Bacillota</taxon>
        <taxon>Bacilli</taxon>
        <taxon>Bacillales</taxon>
        <taxon>Bacillaceae</taxon>
        <taxon>Lentibacillus</taxon>
    </lineage>
</organism>
<dbReference type="PANTHER" id="PTHR42831">
    <property type="entry name" value="FE-S PROTEIN MATURATION AUXILIARY FACTOR YITW"/>
    <property type="match status" value="1"/>
</dbReference>
<gene>
    <name evidence="2" type="ORF">GCM10007063_17440</name>
</gene>
<feature type="domain" description="MIP18 family-like" evidence="1">
    <location>
        <begin position="5"/>
        <end position="73"/>
    </location>
</feature>
<evidence type="ECO:0000313" key="3">
    <source>
        <dbReference type="Proteomes" id="UP000658382"/>
    </source>
</evidence>
<dbReference type="EMBL" id="BMNQ01000020">
    <property type="protein sequence ID" value="GGJ95465.1"/>
    <property type="molecule type" value="Genomic_DNA"/>
</dbReference>
<evidence type="ECO:0000313" key="2">
    <source>
        <dbReference type="EMBL" id="GGJ95465.1"/>
    </source>
</evidence>
<proteinExistence type="predicted"/>
<dbReference type="Pfam" id="PF01883">
    <property type="entry name" value="FeS_assembly_P"/>
    <property type="match status" value="1"/>
</dbReference>
<comment type="caution">
    <text evidence="2">The sequence shown here is derived from an EMBL/GenBank/DDBJ whole genome shotgun (WGS) entry which is preliminary data.</text>
</comment>
<dbReference type="Proteomes" id="UP000658382">
    <property type="component" value="Unassembled WGS sequence"/>
</dbReference>
<dbReference type="Gene3D" id="3.30.300.130">
    <property type="entry name" value="Fe-S cluster assembly (FSCA)"/>
    <property type="match status" value="1"/>
</dbReference>
<dbReference type="InterPro" id="IPR002744">
    <property type="entry name" value="MIP18-like"/>
</dbReference>
<reference evidence="2" key="1">
    <citation type="journal article" date="2014" name="Int. J. Syst. Evol. Microbiol.">
        <title>Complete genome sequence of Corynebacterium casei LMG S-19264T (=DSM 44701T), isolated from a smear-ripened cheese.</title>
        <authorList>
            <consortium name="US DOE Joint Genome Institute (JGI-PGF)"/>
            <person name="Walter F."/>
            <person name="Albersmeier A."/>
            <person name="Kalinowski J."/>
            <person name="Ruckert C."/>
        </authorList>
    </citation>
    <scope>NUCLEOTIDE SEQUENCE</scope>
    <source>
        <strain evidence="2">JCM 12580</strain>
    </source>
</reference>
<accession>A0A917PWJ1</accession>
<dbReference type="InterPro" id="IPR034904">
    <property type="entry name" value="FSCA_dom_sf"/>
</dbReference>
<dbReference type="AlphaFoldDB" id="A0A917PWJ1"/>